<evidence type="ECO:0000256" key="4">
    <source>
        <dbReference type="ARBA" id="ARBA00022519"/>
    </source>
</evidence>
<evidence type="ECO:0000259" key="10">
    <source>
        <dbReference type="Pfam" id="PF04290"/>
    </source>
</evidence>
<evidence type="ECO:0000313" key="12">
    <source>
        <dbReference type="Proteomes" id="UP000298179"/>
    </source>
</evidence>
<keyword evidence="6 9" id="KW-1133">Transmembrane helix</keyword>
<evidence type="ECO:0000256" key="5">
    <source>
        <dbReference type="ARBA" id="ARBA00022692"/>
    </source>
</evidence>
<dbReference type="Proteomes" id="UP000298179">
    <property type="component" value="Unassembled WGS sequence"/>
</dbReference>
<feature type="transmembrane region" description="Helical" evidence="9">
    <location>
        <begin position="147"/>
        <end position="166"/>
    </location>
</feature>
<dbReference type="GO" id="GO:0005886">
    <property type="term" value="C:plasma membrane"/>
    <property type="evidence" value="ECO:0007669"/>
    <property type="project" value="UniProtKB-SubCell"/>
</dbReference>
<protein>
    <recommendedName>
        <fullName evidence="9">TRAP transporter small permease protein</fullName>
    </recommendedName>
</protein>
<proteinExistence type="inferred from homology"/>
<keyword evidence="4 9" id="KW-0997">Cell inner membrane</keyword>
<comment type="function">
    <text evidence="9">Part of the tripartite ATP-independent periplasmic (TRAP) transport system.</text>
</comment>
<keyword evidence="2 9" id="KW-0813">Transport</keyword>
<dbReference type="OrthoDB" id="4964541at2"/>
<dbReference type="InterPro" id="IPR007387">
    <property type="entry name" value="TRAP_DctQ"/>
</dbReference>
<evidence type="ECO:0000256" key="9">
    <source>
        <dbReference type="RuleBase" id="RU369079"/>
    </source>
</evidence>
<evidence type="ECO:0000256" key="8">
    <source>
        <dbReference type="ARBA" id="ARBA00038436"/>
    </source>
</evidence>
<dbReference type="PANTHER" id="PTHR35011">
    <property type="entry name" value="2,3-DIKETO-L-GULONATE TRAP TRANSPORTER SMALL PERMEASE PROTEIN YIAM"/>
    <property type="match status" value="1"/>
</dbReference>
<feature type="transmembrane region" description="Helical" evidence="9">
    <location>
        <begin position="106"/>
        <end position="127"/>
    </location>
</feature>
<dbReference type="InterPro" id="IPR055348">
    <property type="entry name" value="DctQ"/>
</dbReference>
<comment type="similarity">
    <text evidence="8 9">Belongs to the TRAP transporter small permease family.</text>
</comment>
<feature type="transmembrane region" description="Helical" evidence="9">
    <location>
        <begin position="69"/>
        <end position="86"/>
    </location>
</feature>
<keyword evidence="5 9" id="KW-0812">Transmembrane</keyword>
<dbReference type="EMBL" id="SOZD01000002">
    <property type="protein sequence ID" value="TFF25479.1"/>
    <property type="molecule type" value="Genomic_DNA"/>
</dbReference>
<comment type="subunit">
    <text evidence="9">The complex comprises the extracytoplasmic solute receptor protein and the two transmembrane proteins.</text>
</comment>
<evidence type="ECO:0000256" key="6">
    <source>
        <dbReference type="ARBA" id="ARBA00022989"/>
    </source>
</evidence>
<comment type="caution">
    <text evidence="11">The sequence shown here is derived from an EMBL/GenBank/DDBJ whole genome shotgun (WGS) entry which is preliminary data.</text>
</comment>
<reference evidence="11 12" key="1">
    <citation type="submission" date="2019-03" db="EMBL/GenBank/DDBJ databases">
        <title>Jiella endophytica sp. nov., a novel endophytic bacterium isolated from root of Ficus microcarpa Linn. f.</title>
        <authorList>
            <person name="Tuo L."/>
        </authorList>
    </citation>
    <scope>NUCLEOTIDE SEQUENCE [LARGE SCALE GENOMIC DNA]</scope>
    <source>
        <strain evidence="11 12">CBS5Q-3</strain>
    </source>
</reference>
<feature type="transmembrane region" description="Helical" evidence="9">
    <location>
        <begin position="21"/>
        <end position="54"/>
    </location>
</feature>
<dbReference type="GO" id="GO:0022857">
    <property type="term" value="F:transmembrane transporter activity"/>
    <property type="evidence" value="ECO:0007669"/>
    <property type="project" value="UniProtKB-UniRule"/>
</dbReference>
<organism evidence="11 12">
    <name type="scientific">Jiella endophytica</name>
    <dbReference type="NCBI Taxonomy" id="2558362"/>
    <lineage>
        <taxon>Bacteria</taxon>
        <taxon>Pseudomonadati</taxon>
        <taxon>Pseudomonadota</taxon>
        <taxon>Alphaproteobacteria</taxon>
        <taxon>Hyphomicrobiales</taxon>
        <taxon>Aurantimonadaceae</taxon>
        <taxon>Jiella</taxon>
    </lineage>
</organism>
<keyword evidence="12" id="KW-1185">Reference proteome</keyword>
<dbReference type="Pfam" id="PF04290">
    <property type="entry name" value="DctQ"/>
    <property type="match status" value="1"/>
</dbReference>
<feature type="domain" description="Tripartite ATP-independent periplasmic transporters DctQ component" evidence="10">
    <location>
        <begin position="45"/>
        <end position="172"/>
    </location>
</feature>
<accession>A0A4Y8RPG9</accession>
<dbReference type="AlphaFoldDB" id="A0A4Y8RPG9"/>
<keyword evidence="3" id="KW-1003">Cell membrane</keyword>
<name>A0A4Y8RPG9_9HYPH</name>
<comment type="subcellular location">
    <subcellularLocation>
        <location evidence="1 9">Cell inner membrane</location>
        <topology evidence="1 9">Multi-pass membrane protein</topology>
    </subcellularLocation>
</comment>
<evidence type="ECO:0000256" key="7">
    <source>
        <dbReference type="ARBA" id="ARBA00023136"/>
    </source>
</evidence>
<evidence type="ECO:0000256" key="1">
    <source>
        <dbReference type="ARBA" id="ARBA00004429"/>
    </source>
</evidence>
<keyword evidence="7 9" id="KW-0472">Membrane</keyword>
<evidence type="ECO:0000313" key="11">
    <source>
        <dbReference type="EMBL" id="TFF25479.1"/>
    </source>
</evidence>
<evidence type="ECO:0000256" key="2">
    <source>
        <dbReference type="ARBA" id="ARBA00022448"/>
    </source>
</evidence>
<evidence type="ECO:0000256" key="3">
    <source>
        <dbReference type="ARBA" id="ARBA00022475"/>
    </source>
</evidence>
<gene>
    <name evidence="11" type="ORF">E3C22_09015</name>
</gene>
<dbReference type="RefSeq" id="WP_134761647.1">
    <property type="nucleotide sequence ID" value="NZ_SOZD01000002.1"/>
</dbReference>
<sequence>MTRGPAHASSTRPRSRRGLAAIAGAGDLVAFAVGHLAMIAMLALTAGIILGIVLRWVRIDNSWTYDLDLFSLVWVAFAGAILTARFDRHVTSGIAVERMVEGRLRLFFRICRVLIVVGFLVLLTISGWRDTLTSYSTGESTIDVAEWPVFIAKAAIPLGAIFWALAELTKAVLRSDDDVADETLFDEDRPGAST</sequence>